<dbReference type="SMART" id="SM00827">
    <property type="entry name" value="PKS_AT"/>
    <property type="match status" value="4"/>
</dbReference>
<dbReference type="InterPro" id="IPR057326">
    <property type="entry name" value="KR_dom"/>
</dbReference>
<keyword evidence="6" id="KW-0012">Acyltransferase</keyword>
<evidence type="ECO:0000259" key="13">
    <source>
        <dbReference type="PROSITE" id="PS50075"/>
    </source>
</evidence>
<protein>
    <recommendedName>
        <fullName evidence="11">6-deoxyerythronolide-B synthase</fullName>
        <ecNumber evidence="11">2.3.1.94</ecNumber>
    </recommendedName>
</protein>
<dbReference type="InterPro" id="IPR009081">
    <property type="entry name" value="PP-bd_ACP"/>
</dbReference>
<dbReference type="InterPro" id="IPR014030">
    <property type="entry name" value="Ketoacyl_synth_N"/>
</dbReference>
<dbReference type="GO" id="GO:0031177">
    <property type="term" value="F:phosphopantetheine binding"/>
    <property type="evidence" value="ECO:0007669"/>
    <property type="project" value="InterPro"/>
</dbReference>
<dbReference type="InterPro" id="IPR018201">
    <property type="entry name" value="Ketoacyl_synth_AS"/>
</dbReference>
<dbReference type="PANTHER" id="PTHR43775">
    <property type="entry name" value="FATTY ACID SYNTHASE"/>
    <property type="match status" value="1"/>
</dbReference>
<dbReference type="Pfam" id="PF02801">
    <property type="entry name" value="Ketoacyl-synt_C"/>
    <property type="match status" value="4"/>
</dbReference>
<comment type="pathway">
    <text evidence="9">Antibiotic biosynthesis; erythromycin biosynthesis.</text>
</comment>
<feature type="domain" description="Carrier" evidence="13">
    <location>
        <begin position="919"/>
        <end position="994"/>
    </location>
</feature>
<dbReference type="SUPFAM" id="SSF55048">
    <property type="entry name" value="Probable ACP-binding domain of malonyl-CoA ACP transacylase"/>
    <property type="match status" value="4"/>
</dbReference>
<dbReference type="RefSeq" id="WP_153278220.1">
    <property type="nucleotide sequence ID" value="NZ_CP034550.1"/>
</dbReference>
<dbReference type="InterPro" id="IPR013968">
    <property type="entry name" value="PKS_KR"/>
</dbReference>
<dbReference type="CDD" id="cd00833">
    <property type="entry name" value="PKS"/>
    <property type="match status" value="4"/>
</dbReference>
<dbReference type="Pfam" id="PF00698">
    <property type="entry name" value="Acyl_transf_1"/>
    <property type="match status" value="4"/>
</dbReference>
<dbReference type="Proteomes" id="UP000325787">
    <property type="component" value="Chromosome"/>
</dbReference>
<evidence type="ECO:0000256" key="11">
    <source>
        <dbReference type="ARBA" id="ARBA00066981"/>
    </source>
</evidence>
<evidence type="ECO:0000256" key="8">
    <source>
        <dbReference type="ARBA" id="ARBA00060158"/>
    </source>
</evidence>
<dbReference type="GO" id="GO:0004312">
    <property type="term" value="F:fatty acid synthase activity"/>
    <property type="evidence" value="ECO:0007669"/>
    <property type="project" value="TreeGrafter"/>
</dbReference>
<evidence type="ECO:0000259" key="14">
    <source>
        <dbReference type="PROSITE" id="PS52004"/>
    </source>
</evidence>
<dbReference type="EC" id="2.3.1.94" evidence="11"/>
<comment type="function">
    <text evidence="8">Involved in the biosynthesis of antibiotic erythromycin via the biosynthesis of its aglycone precursor, 6-deoxyerythronolide B (6-dEB).</text>
</comment>
<dbReference type="InterPro" id="IPR036291">
    <property type="entry name" value="NAD(P)-bd_dom_sf"/>
</dbReference>
<feature type="domain" description="Carrier" evidence="13">
    <location>
        <begin position="2465"/>
        <end position="2540"/>
    </location>
</feature>
<comment type="subunit">
    <text evidence="10">Homodimer. Erythronolide synthase is composed of EryAI, EryAII and EryAIII multimodular (2 modules) polypeptides each coding for a functional synthase subunit which participates in 2 of the six FAS-like elongation steps required for formation of the polyketide. Module 1, 2, 3, 4, 5, and 6 participating in biosynthesis steps 1, 2, 3, 4, 5, and 6, respectively.</text>
</comment>
<feature type="domain" description="Carrier" evidence="13">
    <location>
        <begin position="3454"/>
        <end position="3532"/>
    </location>
</feature>
<dbReference type="InterPro" id="IPR041618">
    <property type="entry name" value="PKS_DE"/>
</dbReference>
<evidence type="ECO:0000256" key="3">
    <source>
        <dbReference type="ARBA" id="ARBA00022679"/>
    </source>
</evidence>
<reference evidence="16" key="1">
    <citation type="journal article" date="2021" name="Curr. Microbiol.">
        <title>Complete genome of nocamycin-producing strain Saccharothrix syringae NRRL B-16468 reveals the biosynthetic potential for secondary metabolites.</title>
        <authorList>
            <person name="Mo X."/>
            <person name="Yang S."/>
        </authorList>
    </citation>
    <scope>NUCLEOTIDE SEQUENCE [LARGE SCALE GENOMIC DNA]</scope>
    <source>
        <strain evidence="16">ATCC 51364 / DSM 43886 / JCM 6844 / KCTC 9398 / NBRC 14523 / NRRL B-16468 / INA 2240</strain>
    </source>
</reference>
<dbReference type="PROSITE" id="PS52004">
    <property type="entry name" value="KS3_2"/>
    <property type="match status" value="4"/>
</dbReference>
<accession>A0A5Q0H087</accession>
<dbReference type="FunFam" id="3.40.366.10:FF:000002">
    <property type="entry name" value="Probable polyketide synthase 2"/>
    <property type="match status" value="2"/>
</dbReference>
<feature type="domain" description="Ketosynthase family 3 (KS3)" evidence="14">
    <location>
        <begin position="3548"/>
        <end position="3973"/>
    </location>
</feature>
<comment type="catalytic activity">
    <reaction evidence="7">
        <text>6 (S)-methylmalonyl-CoA + propanoyl-CoA + 6 NADPH + 12 H(+) = 6-deoxyerythronolide B + 6 CO2 + 6 NADP(+) + 7 CoA + H2O</text>
        <dbReference type="Rhea" id="RHEA:23068"/>
        <dbReference type="ChEBI" id="CHEBI:15377"/>
        <dbReference type="ChEBI" id="CHEBI:15378"/>
        <dbReference type="ChEBI" id="CHEBI:16089"/>
        <dbReference type="ChEBI" id="CHEBI:16526"/>
        <dbReference type="ChEBI" id="CHEBI:57287"/>
        <dbReference type="ChEBI" id="CHEBI:57327"/>
        <dbReference type="ChEBI" id="CHEBI:57392"/>
        <dbReference type="ChEBI" id="CHEBI:57783"/>
        <dbReference type="ChEBI" id="CHEBI:58349"/>
        <dbReference type="EC" id="2.3.1.94"/>
    </reaction>
</comment>
<gene>
    <name evidence="15" type="ORF">EKG83_19150</name>
</gene>
<dbReference type="SMART" id="SM00825">
    <property type="entry name" value="PKS_KS"/>
    <property type="match status" value="4"/>
</dbReference>
<dbReference type="Pfam" id="PF00550">
    <property type="entry name" value="PP-binding"/>
    <property type="match status" value="4"/>
</dbReference>
<dbReference type="SUPFAM" id="SSF47336">
    <property type="entry name" value="ACP-like"/>
    <property type="match status" value="4"/>
</dbReference>
<dbReference type="Gene3D" id="3.40.366.10">
    <property type="entry name" value="Malonyl-Coenzyme A Acyl Carrier Protein, domain 2"/>
    <property type="match status" value="4"/>
</dbReference>
<dbReference type="Pfam" id="PF08659">
    <property type="entry name" value="KR"/>
    <property type="match status" value="2"/>
</dbReference>
<evidence type="ECO:0000256" key="2">
    <source>
        <dbReference type="ARBA" id="ARBA00022553"/>
    </source>
</evidence>
<dbReference type="InterPro" id="IPR020841">
    <property type="entry name" value="PKS_Beta-ketoAc_synthase_dom"/>
</dbReference>
<dbReference type="PROSITE" id="PS00012">
    <property type="entry name" value="PHOSPHOPANTETHEINE"/>
    <property type="match status" value="2"/>
</dbReference>
<dbReference type="Pfam" id="PF00109">
    <property type="entry name" value="ketoacyl-synt"/>
    <property type="match status" value="4"/>
</dbReference>
<dbReference type="GO" id="GO:0004315">
    <property type="term" value="F:3-oxoacyl-[acyl-carrier-protein] synthase activity"/>
    <property type="evidence" value="ECO:0007669"/>
    <property type="project" value="InterPro"/>
</dbReference>
<dbReference type="InterPro" id="IPR016035">
    <property type="entry name" value="Acyl_Trfase/lysoPLipase"/>
</dbReference>
<keyword evidence="16" id="KW-1185">Reference proteome</keyword>
<dbReference type="SMART" id="SM01294">
    <property type="entry name" value="PKS_PP_betabranch"/>
    <property type="match status" value="4"/>
</dbReference>
<dbReference type="GO" id="GO:0006633">
    <property type="term" value="P:fatty acid biosynthetic process"/>
    <property type="evidence" value="ECO:0007669"/>
    <property type="project" value="InterPro"/>
</dbReference>
<dbReference type="InterPro" id="IPR014031">
    <property type="entry name" value="Ketoacyl_synth_C"/>
</dbReference>
<dbReference type="GO" id="GO:0047879">
    <property type="term" value="F:erythronolide synthase activity"/>
    <property type="evidence" value="ECO:0007669"/>
    <property type="project" value="UniProtKB-EC"/>
</dbReference>
<dbReference type="SUPFAM" id="SSF52151">
    <property type="entry name" value="FabD/lysophospholipase-like"/>
    <property type="match status" value="4"/>
</dbReference>
<feature type="domain" description="Ketosynthase family 3 (KS3)" evidence="14">
    <location>
        <begin position="2564"/>
        <end position="2988"/>
    </location>
</feature>
<dbReference type="FunFam" id="1.10.1200.10:FF:000007">
    <property type="entry name" value="Probable polyketide synthase pks17"/>
    <property type="match status" value="2"/>
</dbReference>
<feature type="domain" description="Ketosynthase family 3 (KS3)" evidence="14">
    <location>
        <begin position="9"/>
        <end position="423"/>
    </location>
</feature>
<dbReference type="InterPro" id="IPR014043">
    <property type="entry name" value="Acyl_transferase_dom"/>
</dbReference>
<dbReference type="PANTHER" id="PTHR43775:SF51">
    <property type="entry name" value="INACTIVE PHENOLPHTHIOCEROL SYNTHESIS POLYKETIDE SYNTHASE TYPE I PKS1-RELATED"/>
    <property type="match status" value="1"/>
</dbReference>
<evidence type="ECO:0000256" key="4">
    <source>
        <dbReference type="ARBA" id="ARBA00022737"/>
    </source>
</evidence>
<dbReference type="InterPro" id="IPR001227">
    <property type="entry name" value="Ac_transferase_dom_sf"/>
</dbReference>
<dbReference type="Gene3D" id="3.40.50.720">
    <property type="entry name" value="NAD(P)-binding Rossmann-like Domain"/>
    <property type="match status" value="2"/>
</dbReference>
<dbReference type="FunFam" id="3.40.47.10:FF:000019">
    <property type="entry name" value="Polyketide synthase type I"/>
    <property type="match status" value="4"/>
</dbReference>
<keyword evidence="1" id="KW-0596">Phosphopantetheine</keyword>
<name>A0A5Q0H087_SACSY</name>
<evidence type="ECO:0000256" key="10">
    <source>
        <dbReference type="ARBA" id="ARBA00063272"/>
    </source>
</evidence>
<dbReference type="InterPro" id="IPR006162">
    <property type="entry name" value="Ppantetheine_attach_site"/>
</dbReference>
<dbReference type="InterPro" id="IPR016036">
    <property type="entry name" value="Malonyl_transacylase_ACP-bd"/>
</dbReference>
<evidence type="ECO:0000256" key="9">
    <source>
        <dbReference type="ARBA" id="ARBA00060622"/>
    </source>
</evidence>
<dbReference type="SUPFAM" id="SSF53901">
    <property type="entry name" value="Thiolase-like"/>
    <property type="match status" value="4"/>
</dbReference>
<evidence type="ECO:0000256" key="5">
    <source>
        <dbReference type="ARBA" id="ARBA00023268"/>
    </source>
</evidence>
<dbReference type="InterPro" id="IPR050091">
    <property type="entry name" value="PKS_NRPS_Biosynth_Enz"/>
</dbReference>
<dbReference type="PROSITE" id="PS50075">
    <property type="entry name" value="CARRIER"/>
    <property type="match status" value="4"/>
</dbReference>
<feature type="domain" description="Ketosynthase family 3 (KS3)" evidence="14">
    <location>
        <begin position="1006"/>
        <end position="1430"/>
    </location>
</feature>
<keyword evidence="3" id="KW-0808">Transferase</keyword>
<dbReference type="Gene3D" id="1.10.1200.10">
    <property type="entry name" value="ACP-like"/>
    <property type="match status" value="4"/>
</dbReference>
<evidence type="ECO:0000256" key="6">
    <source>
        <dbReference type="ARBA" id="ARBA00023315"/>
    </source>
</evidence>
<feature type="compositionally biased region" description="Low complexity" evidence="12">
    <location>
        <begin position="1456"/>
        <end position="1466"/>
    </location>
</feature>
<feature type="compositionally biased region" description="Low complexity" evidence="12">
    <location>
        <begin position="1486"/>
        <end position="1497"/>
    </location>
</feature>
<evidence type="ECO:0000256" key="1">
    <source>
        <dbReference type="ARBA" id="ARBA00022450"/>
    </source>
</evidence>
<evidence type="ECO:0000256" key="7">
    <source>
        <dbReference type="ARBA" id="ARBA00052442"/>
    </source>
</evidence>
<dbReference type="Pfam" id="PF18369">
    <property type="entry name" value="PKS_DE"/>
    <property type="match status" value="1"/>
</dbReference>
<sequence length="5057" mass="520442">MTKHAAGSPEPIAVVGLACRLPGAADPAAFWRLLRTGTDAITDAPADRWPAPGTAGVPARGGFLDAVDLFDAGFFGISPREAAAMDPQQRLMLELAWEALEDAGVVPAALAGEPVGVFVGAIGDDYATLARRQGAEHVGAHTLTGLERGIIANRVSYVLGLTGPSMTVDTAQSSALVAVHLACEAIRRGEVPLAVAGGVNLNLAPESTLAAARFGALSPGGACRVFDAGADGYVRGEGGGAVLLKPLGAAVADGDEVYCVIRGGAVNSDGASPGLTVPDAGAQEAVLRAARERSGVDAAAVQYVELHGTGTRVGDPVEARALGAALGADRSVPLAVGSAKTNVGHLEGAAGIVGLIKVALSLRHRELPPSLNFSTPNPAIPLDELRLRVRVDHGAWPRPDRPLIAGVSSFGMGGTNCHLVLAEAPARRDPPRRVPSGPVPLVLSARDEAALRAQATALAVLDADPVDAAFSLATTRTAFGHRAVVLDGSADGLAAVAAGTRSAAVVRGVARPDRRVAFLCTGQGAQRPGMGRDLAARFPVFAAALDRVRAAFTDVVGTDPWEAVWSPGADVDRTGTAQPALFAFEVACAELLRSWGVVPDVVLGHSVGEIAAAHLAGVFALEDACRVVAARGALMQALPPGGAMVAVRATEREVREVLVDGAEVAAVNGPDAVVLSGTEDAVARVAAVLAGMGRRTRPLRVSHAFHSAAVDPVLADFAEVLAGVRFHEPRTVLVSTLTGAPAGPEVRTADYWVRHAREAVRFADGVRAAVGLGVTDFVEIGPDSALAAPAREVLAGGDRVVHAGVRADRPEVAGFVAGVAGLHVRGVGVDWEPLFDGTGARRLRLPTYPFQRERHWLDTASPGRAGARADEAGEPVGSTATGADGGGSAGRVLGERVPGGEVSGERSPVEQVPVDAHPVDFAALVRDTAAEVLGHRSAAAVDPDLTFRELGFDSLTAVEFRDALAEATGRRLAAGLLYDHPTPAALAVHLAGGAAADRPTAAADPDEPIAIVGMGCRFPGGVTTPDQLWRLVAAGEDAIGGFPTDRGWDLAALFHPDPEHSGTSYVREGGFVYDADRFDAAFFGINPREAAAMDPQQRLLLETSWEAVEGAGLDPLALRGTDTGVFVGAMAQDYGPRLDEGLPGYEGYALTGSSVSVASGRVAYALGLQGPALTVDTACSSSLVALHLAARALRSGECGLALAGGVAVLASPGMFVEFSRQRGLARDGRAKAFAASADGTAWAEGAGVLVLERLSDARRNGHRVLALLRGSAVNQDGASNGLTAPNGPAQERVIRAALADAGLSAADVDVVEAHGTGTALGDPIEAEALLATYGRDRSGPLWLGSLKSNIGHAQAAAGVGGVIKVVQALRHGVLPRTLHVDEPTPHVDWAAGSVSLLTEPVEWPRGDRPRRAGVSSFGISGTNAHVIVEEAPADHDPAAPGAEVVDPAAPGAAAFAASAALAQPAPADHRSEGRRPGAHQLPAPAPEAAGSAAPDLATPGSAAPDLAAPVAWPLSAKGEPALRAQARRLAERIGDDVHPTDVAVSLAARSTFDTRAVVVAREPAGFTAALRALAEGEQAPGLVVGTARRRGRPVFVFPGQGSQWPGMATGLLDTEPVFAESVRACAAAFEPHVDWDLLDVLRSAPGAPSPERVDVVQPALFAVMVSLARLWRSAGVEPAAVVGHSQGEIAAAHVAGALSLADAARVVTLRSRALGAIAGRGGMVSVPLPVDAVLARLAAHGDRIGVATVNGPAATVVAGDADALEEFLAECDRDDVRARRVPVDYASHSPHVDAIRDELATLLAGITPRAARIPFCSTVTGDLLDTTGLNADYWFRNLRQTVHFDRAVRTLLDRGHDAFVEVSPHPVLTIGVQGTVDDHGADAAVVGSLRRDEGDRARFLLSAAEAHAAGVPVDWSAVLAGTGGRRIPLPTYPFQRERFWLDRPEPVAADPEQERLWSAVDAADAAALADVLGQDADATAAALPVLAAWRGRVRGHRDLDRWCYRVEWKPLPEPAAPPTAATWLVVVPAGSPDHPLPADAVVVPVEPGLGRRELAARLTATLDRPPAGVFSMLGAHDDAEVADTLALVQALGDAGIAAPLWCATRGAVGPDEPTAAPRQARLWGLGQVVAQEHAERWGGLVDLPAEVDARTARRLWAVVTGSAGERQVALRRSGVFGRRLVPAPPRAATPWTPRGTVLVTGGTGALGARVARLLAAAGAEHLVLVGRRGPDAPGAADLRAELEDAGARVTLAACDVADRAALAALLAEHPPNAVVHTAGVLDDGVLDSTTPEQLERVLAAKADAADALHELTADLDAFVLFSSVVGVVGNAGQGAYAAANAHLDALARHRAARGLPALAVAWGVWAGGGMADAGIAERMARRGVVAMDPRVAIGALRTAVGGAEPALVVADLRWDRLAPVLTAAGPNPLIADLPEVRELARTGGTGPRGGFAERLAGLAGPERGQAAVDAVRAHAAAVLGHADPAAVDPARAFREQGFDSLTAVELRNRLAGATGLRLPSTLLFDHPTATAVARFLLGELFGGDERDGATPRAETPRATAATDDEPIAIVAMGCRFPGGVSTPEQLWDLLVAERDVVSDLPADRGWDLANLYHPDPDHHGTSYVREGGFLHDAADFDADFFGIPPREALAMDPQQRLLLETSWEAVERAGIDPRSLRGSRTGVFAGMVYQDYGSRLHEAPEGLGGFLVTGKSSSVVSGRIAYVLGLEGPAVTVDTACSSSLVALHLAGQALRAGDCDLALAGGTTVMAAPGMFVEFSRQRGLAPDGRCKPFAAAADGTSWGEGAGVLVLERLSDARRNGHPVLALVRGTAVNQDGASNGLTAPSGPSQQRVIRAALDAAGLAPRDVDAVEAHGTGTTLGDPIEAQALLATYGQDREEPLWLGSLKSNIAHPQAAAGVAGVIKAVLSLRHGVLPRTLHVDEPTPHVDWSAGAVRLLTERRDWPAVDRPRRVGVSAFGVSGTNAHAIVEQAPQAPAPETGAGDRLVPWLLSARDADALAAQAARLADHLADDPAARALDVGATLAGARSRFDHRAAVVATDPAARIDVLRALAHGATAPGLVEGIAKPVGKTVFVFPGQGSQWVGMGVGLLADNVVFAERFGECAAALAGLVDWSPHGALGDAGLLGRVDVVQPLLWAVMVSLAAVWESFGVVPSAVVGHSQGEIAAACVSGALSLGDGARVVVLRSRAILALAGRGGMVSVGESADAVRGRIVRWGGRVSVAAVNGPAVTVVSGEPEALDELVAVCEADGVRVRRVPVDYASHSVQVEAIAGEIRSVLAPICPRPGRVPLVSTLTGETTDGSGMDADYWYRNLRGTVEFQGAVETLTDTGHGLFVECSPHPVLVMAIQQTAEEAACVGTLRRDDGGHDRLLLSVAEAHARGAEVDWAGTFAGGVHVDLPTYPFQRQRFWLNTSGGSATTTDVVVPRPAPVARPAGTPEELLRLVRAETAAVLGHPGPDAIRPTRTFADLGVDSLTGLELRNRLGAATGLRLPAAVVFDHPTPTALADLLLAESAGRAGTAPAASRTRAEEPVAIIGMACRYPGGVRSPEELWRLVLDGVDAITGFPTDRGWDVDGLYHPDPDRPGTTYVREGGFLHDAAEFDAEFFGISPREALAMDPQQRLLLETSWEAVEGAGLDPLALRGTDTGVFVGVIDQGYGGRDQVPPDGVEGYLMTGTLPAVASGRVAYALGLQGPALTVDTACSSSLVALHLAARALRSGECGLALAGGASVMATPEVFVEFSRQRGLSVGGRCRSFAASADGTAWAEGAGVLVLERLSDARRNGHRVLAVVRGSAVNSDGASNGLTAPNGTAQRRVIRAALADAGLSAADVDVVEAHGTGTALGDPIEAEAVSATYGAAHDAERPLWLGSLKSNIGHAQAAAGVGGVIKVVQALRHGVLPRTLHVDEPTPHVDWTGGVRLLTEPRDWPEADRPRRAGVSSFGVSGTNAHVVVEAGDVEDPAPERAEVWPVPVPLAATAAPALAGQAARLLAHLDAEPGVRAVDVAFSAATTRSALPHRAVVVAEDAERLRSALRALAEDRSHPAVVPGTASDDGHRVALLFAGQGSQRVGMGAGLAARFPAFAAAHAEVCAELAAHGVPDPRTATDLDRTDLAQPALFAFEVALAALLRSWGIVPAAVLGHSVGELAAAHVAGVFTLADACRVVAARGRLMHALPPGGGMLALRTDPDEAVALARGRVDLAAVNGPESVVLSGAATELDAVAAEVVARGGRARRLRVGHAFHSGLMTPALADFRAVLSEVAFSAPSVPFVSALTGTPVTDEVAGPDYWVRHAREAVRFADAVTAAEAAGTTVFLEVGPDGVLSGMARDLVERAAVVPTTRADRPEAREVLTALGELHTRGVPVDWTGVFADTGARRVDLPTHAFRRTRFWLTAPWRDRGARPAPEDSWTCTATWRPLADPAPAVLGGTWLLVATADQDATAERALVEGGAVVRRVLLDPGRPDRAEVAERLAAALADGTVPAGVLSLVGAVGGRLARHPAVPVGLALTAALVQAMGDVPVDAPLWCATRAATTAHDPDQAAVWGLGRVVALEQPERWGGLVDLPAEPDERTWHLLRAVLAGIGEDEVALGAAGASARRLVPAPPVDRPAWRPHGTVLVTGGTGALGAHVARALATAGAEHLLLTSRRGPDAPGAAELAAELTGLGTEVTLAACDVTDRDALARLLAGIGADRPLTAVVHTAGVVDDGVVDALTPDRLAGVLAPKLDAAQALHELAGDVEAFVLFSSAAGTLGNAGQGNYAAANAALDALARRRHALGLPATSVAWGAWAGAGMATNPAAAERLRRDGVTPMDPVSAVAALGRAVASGRPALVVADIDWPRLASAFAEVRPTPLLADLPAARTAPADRPAAADGLAFPLRLAAAAPADREHLLVELVTASAAAVLGHDGTAAVPADRAFTDLGFDSLTSVELRNRLAAATGVRLPATLVFDHPTPAAMAARLLALLVPEERAPDPLAELDRLAGVFAGVTDPELRAGIGRRLRALADGWAGGGTAPVDVRSASRDELFDLIDNDLGVSD</sequence>
<feature type="region of interest" description="Disordered" evidence="12">
    <location>
        <begin position="1456"/>
        <end position="1504"/>
    </location>
</feature>
<keyword evidence="4" id="KW-0677">Repeat</keyword>
<dbReference type="Gene3D" id="3.30.70.3290">
    <property type="match status" value="4"/>
</dbReference>
<dbReference type="EMBL" id="CP034550">
    <property type="protein sequence ID" value="QFZ19274.1"/>
    <property type="molecule type" value="Genomic_DNA"/>
</dbReference>
<dbReference type="InterPro" id="IPR032821">
    <property type="entry name" value="PKS_assoc"/>
</dbReference>
<dbReference type="Pfam" id="PF16197">
    <property type="entry name" value="KAsynt_C_assoc"/>
    <property type="match status" value="4"/>
</dbReference>
<dbReference type="SMART" id="SM00823">
    <property type="entry name" value="PKS_PP"/>
    <property type="match status" value="4"/>
</dbReference>
<feature type="region of interest" description="Disordered" evidence="12">
    <location>
        <begin position="861"/>
        <end position="890"/>
    </location>
</feature>
<dbReference type="PROSITE" id="PS00606">
    <property type="entry name" value="KS3_1"/>
    <property type="match status" value="3"/>
</dbReference>
<dbReference type="InterPro" id="IPR036736">
    <property type="entry name" value="ACP-like_sf"/>
</dbReference>
<dbReference type="Gene3D" id="3.40.47.10">
    <property type="match status" value="4"/>
</dbReference>
<evidence type="ECO:0000313" key="15">
    <source>
        <dbReference type="EMBL" id="QFZ19274.1"/>
    </source>
</evidence>
<proteinExistence type="predicted"/>
<evidence type="ECO:0000256" key="12">
    <source>
        <dbReference type="SAM" id="MobiDB-lite"/>
    </source>
</evidence>
<dbReference type="SMART" id="SM00822">
    <property type="entry name" value="PKS_KR"/>
    <property type="match status" value="2"/>
</dbReference>
<dbReference type="KEGG" id="ssyi:EKG83_19150"/>
<dbReference type="CDD" id="cd08952">
    <property type="entry name" value="KR_1_SDR_x"/>
    <property type="match status" value="2"/>
</dbReference>
<evidence type="ECO:0000313" key="16">
    <source>
        <dbReference type="Proteomes" id="UP000325787"/>
    </source>
</evidence>
<organism evidence="15 16">
    <name type="scientific">Saccharothrix syringae</name>
    <name type="common">Nocardiopsis syringae</name>
    <dbReference type="NCBI Taxonomy" id="103733"/>
    <lineage>
        <taxon>Bacteria</taxon>
        <taxon>Bacillati</taxon>
        <taxon>Actinomycetota</taxon>
        <taxon>Actinomycetes</taxon>
        <taxon>Pseudonocardiales</taxon>
        <taxon>Pseudonocardiaceae</taxon>
        <taxon>Saccharothrix</taxon>
    </lineage>
</organism>
<keyword evidence="5" id="KW-0511">Multifunctional enzyme</keyword>
<dbReference type="SUPFAM" id="SSF51735">
    <property type="entry name" value="NAD(P)-binding Rossmann-fold domains"/>
    <property type="match status" value="4"/>
</dbReference>
<feature type="domain" description="Carrier" evidence="13">
    <location>
        <begin position="4909"/>
        <end position="4984"/>
    </location>
</feature>
<keyword evidence="2" id="KW-0597">Phosphoprotein</keyword>
<dbReference type="InterPro" id="IPR020806">
    <property type="entry name" value="PKS_PP-bd"/>
</dbReference>
<dbReference type="InterPro" id="IPR016039">
    <property type="entry name" value="Thiolase-like"/>
</dbReference>